<reference evidence="3 4" key="1">
    <citation type="submission" date="2023-01" db="EMBL/GenBank/DDBJ databases">
        <title>Analysis of 21 Apiospora genomes using comparative genomics revels a genus with tremendous synthesis potential of carbohydrate active enzymes and secondary metabolites.</title>
        <authorList>
            <person name="Sorensen T."/>
        </authorList>
    </citation>
    <scope>NUCLEOTIDE SEQUENCE [LARGE SCALE GENOMIC DNA]</scope>
    <source>
        <strain evidence="3 4">CBS 135458</strain>
    </source>
</reference>
<keyword evidence="1" id="KW-0521">NADP</keyword>
<keyword evidence="1" id="KW-0443">Lipid metabolism</keyword>
<keyword evidence="1" id="KW-0444">Lipid biosynthesis</keyword>
<evidence type="ECO:0000313" key="4">
    <source>
        <dbReference type="Proteomes" id="UP001480595"/>
    </source>
</evidence>
<evidence type="ECO:0000256" key="1">
    <source>
        <dbReference type="RuleBase" id="RU363097"/>
    </source>
</evidence>
<dbReference type="InterPro" id="IPR026055">
    <property type="entry name" value="FAR"/>
</dbReference>
<comment type="catalytic activity">
    <reaction evidence="1">
        <text>a long-chain fatty acyl-CoA + 2 NADPH + 2 H(+) = a long-chain primary fatty alcohol + 2 NADP(+) + CoA</text>
        <dbReference type="Rhea" id="RHEA:52716"/>
        <dbReference type="ChEBI" id="CHEBI:15378"/>
        <dbReference type="ChEBI" id="CHEBI:57287"/>
        <dbReference type="ChEBI" id="CHEBI:57783"/>
        <dbReference type="ChEBI" id="CHEBI:58349"/>
        <dbReference type="ChEBI" id="CHEBI:77396"/>
        <dbReference type="ChEBI" id="CHEBI:83139"/>
        <dbReference type="EC" id="1.2.1.84"/>
    </reaction>
</comment>
<feature type="domain" description="Thioester reductase (TE)" evidence="2">
    <location>
        <begin position="20"/>
        <end position="284"/>
    </location>
</feature>
<dbReference type="PROSITE" id="PS51257">
    <property type="entry name" value="PROKAR_LIPOPROTEIN"/>
    <property type="match status" value="1"/>
</dbReference>
<dbReference type="EC" id="1.2.1.84" evidence="1"/>
<dbReference type="EMBL" id="JAQQWL010000005">
    <property type="protein sequence ID" value="KAK8073315.1"/>
    <property type="molecule type" value="Genomic_DNA"/>
</dbReference>
<organism evidence="3 4">
    <name type="scientific">Apiospora phragmitis</name>
    <dbReference type="NCBI Taxonomy" id="2905665"/>
    <lineage>
        <taxon>Eukaryota</taxon>
        <taxon>Fungi</taxon>
        <taxon>Dikarya</taxon>
        <taxon>Ascomycota</taxon>
        <taxon>Pezizomycotina</taxon>
        <taxon>Sordariomycetes</taxon>
        <taxon>Xylariomycetidae</taxon>
        <taxon>Amphisphaeriales</taxon>
        <taxon>Apiosporaceae</taxon>
        <taxon>Apiospora</taxon>
    </lineage>
</organism>
<evidence type="ECO:0000313" key="3">
    <source>
        <dbReference type="EMBL" id="KAK8073315.1"/>
    </source>
</evidence>
<dbReference type="PANTHER" id="PTHR11011:SF45">
    <property type="entry name" value="FATTY ACYL-COA REDUCTASE CG8306-RELATED"/>
    <property type="match status" value="1"/>
</dbReference>
<dbReference type="Pfam" id="PF07993">
    <property type="entry name" value="NAD_binding_4"/>
    <property type="match status" value="1"/>
</dbReference>
<sequence>MAATRYDAVLDFFASQTVFLTGSTGGLGGCILYKLVVTLKVAKVFVLVRHDAETARRKWAASMGIKADDVFASDRVVLLAGDCTKPRLGLSTQDYLTMQKSVSIIINASANINFNDPLDKLVASNCLSALEVAALGTAMPNLQRFVHISTAYVNTFLDDGLIKEKVYSFGNPESELRQVLRGETPERVRYHAWPYGYSKYLAEQLLVQRFSQLPLLIVRPSSLGPALDAPFPQYIPQASCPLSNMYARLMYPTGGVNTWHVPDGITSGSNILDEIPVDIVANMMLQHVCRGTAGAVHAGSELYILRTLDHFLADVDEHVPDEWRRKMARNVFTSDRSQKECKITRFYRVGTRDW</sequence>
<comment type="similarity">
    <text evidence="1">Belongs to the fatty acyl-CoA reductase family.</text>
</comment>
<dbReference type="GeneID" id="92088686"/>
<protein>
    <recommendedName>
        <fullName evidence="1">Fatty acyl-CoA reductase</fullName>
        <ecNumber evidence="1">1.2.1.84</ecNumber>
    </recommendedName>
</protein>
<dbReference type="SUPFAM" id="SSF51735">
    <property type="entry name" value="NAD(P)-binding Rossmann-fold domains"/>
    <property type="match status" value="1"/>
</dbReference>
<dbReference type="PANTHER" id="PTHR11011">
    <property type="entry name" value="MALE STERILITY PROTEIN 2-RELATED"/>
    <property type="match status" value="1"/>
</dbReference>
<comment type="caution">
    <text evidence="3">The sequence shown here is derived from an EMBL/GenBank/DDBJ whole genome shotgun (WGS) entry which is preliminary data.</text>
</comment>
<keyword evidence="4" id="KW-1185">Reference proteome</keyword>
<dbReference type="InterPro" id="IPR036291">
    <property type="entry name" value="NAD(P)-bd_dom_sf"/>
</dbReference>
<dbReference type="RefSeq" id="XP_066717790.1">
    <property type="nucleotide sequence ID" value="XM_066855623.1"/>
</dbReference>
<keyword evidence="1" id="KW-0560">Oxidoreductase</keyword>
<dbReference type="InterPro" id="IPR013120">
    <property type="entry name" value="FAR_NAD-bd"/>
</dbReference>
<evidence type="ECO:0000259" key="2">
    <source>
        <dbReference type="Pfam" id="PF07993"/>
    </source>
</evidence>
<comment type="function">
    <text evidence="1">Catalyzes the reduction of fatty acyl-CoA to fatty alcohols.</text>
</comment>
<proteinExistence type="inferred from homology"/>
<gene>
    <name evidence="3" type="ORF">PG994_004214</name>
</gene>
<dbReference type="Proteomes" id="UP001480595">
    <property type="component" value="Unassembled WGS sequence"/>
</dbReference>
<name>A0ABR1VPZ1_9PEZI</name>
<dbReference type="Gene3D" id="3.40.50.720">
    <property type="entry name" value="NAD(P)-binding Rossmann-like Domain"/>
    <property type="match status" value="1"/>
</dbReference>
<accession>A0ABR1VPZ1</accession>